<dbReference type="InterPro" id="IPR036858">
    <property type="entry name" value="Cyclin-dep_kinase_reg-sub_sf"/>
</dbReference>
<reference evidence="2 3" key="1">
    <citation type="journal article" date="2022" name="Nat. Plants">
        <title>Genomes of leafy and leafless Platanthera orchids illuminate the evolution of mycoheterotrophy.</title>
        <authorList>
            <person name="Li M.H."/>
            <person name="Liu K.W."/>
            <person name="Li Z."/>
            <person name="Lu H.C."/>
            <person name="Ye Q.L."/>
            <person name="Zhang D."/>
            <person name="Wang J.Y."/>
            <person name="Li Y.F."/>
            <person name="Zhong Z.M."/>
            <person name="Liu X."/>
            <person name="Yu X."/>
            <person name="Liu D.K."/>
            <person name="Tu X.D."/>
            <person name="Liu B."/>
            <person name="Hao Y."/>
            <person name="Liao X.Y."/>
            <person name="Jiang Y.T."/>
            <person name="Sun W.H."/>
            <person name="Chen J."/>
            <person name="Chen Y.Q."/>
            <person name="Ai Y."/>
            <person name="Zhai J.W."/>
            <person name="Wu S.S."/>
            <person name="Zhou Z."/>
            <person name="Hsiao Y.Y."/>
            <person name="Wu W.L."/>
            <person name="Chen Y.Y."/>
            <person name="Lin Y.F."/>
            <person name="Hsu J.L."/>
            <person name="Li C.Y."/>
            <person name="Wang Z.W."/>
            <person name="Zhao X."/>
            <person name="Zhong W.Y."/>
            <person name="Ma X.K."/>
            <person name="Ma L."/>
            <person name="Huang J."/>
            <person name="Chen G.Z."/>
            <person name="Huang M.Z."/>
            <person name="Huang L."/>
            <person name="Peng D.H."/>
            <person name="Luo Y.B."/>
            <person name="Zou S.Q."/>
            <person name="Chen S.P."/>
            <person name="Lan S."/>
            <person name="Tsai W.C."/>
            <person name="Van de Peer Y."/>
            <person name="Liu Z.J."/>
        </authorList>
    </citation>
    <scope>NUCLEOTIDE SEQUENCE [LARGE SCALE GENOMIC DNA]</scope>
    <source>
        <strain evidence="2">Lor288</strain>
    </source>
</reference>
<dbReference type="EMBL" id="JBBWWR010000002">
    <property type="protein sequence ID" value="KAK8970483.1"/>
    <property type="molecule type" value="Genomic_DNA"/>
</dbReference>
<gene>
    <name evidence="2" type="primary">CKS1</name>
    <name evidence="2" type="ORF">KSP40_PGU020466</name>
</gene>
<dbReference type="PRINTS" id="PR00296">
    <property type="entry name" value="CYCLINKINASE"/>
</dbReference>
<dbReference type="PROSITE" id="PS00944">
    <property type="entry name" value="CKS_1"/>
    <property type="match status" value="1"/>
</dbReference>
<evidence type="ECO:0000313" key="2">
    <source>
        <dbReference type="EMBL" id="KAK8970483.1"/>
    </source>
</evidence>
<dbReference type="Pfam" id="PF01111">
    <property type="entry name" value="CKS"/>
    <property type="match status" value="1"/>
</dbReference>
<organism evidence="2 3">
    <name type="scientific">Platanthera guangdongensis</name>
    <dbReference type="NCBI Taxonomy" id="2320717"/>
    <lineage>
        <taxon>Eukaryota</taxon>
        <taxon>Viridiplantae</taxon>
        <taxon>Streptophyta</taxon>
        <taxon>Embryophyta</taxon>
        <taxon>Tracheophyta</taxon>
        <taxon>Spermatophyta</taxon>
        <taxon>Magnoliopsida</taxon>
        <taxon>Liliopsida</taxon>
        <taxon>Asparagales</taxon>
        <taxon>Orchidaceae</taxon>
        <taxon>Orchidoideae</taxon>
        <taxon>Orchideae</taxon>
        <taxon>Orchidinae</taxon>
        <taxon>Platanthera</taxon>
    </lineage>
</organism>
<dbReference type="Gene3D" id="3.30.170.10">
    <property type="entry name" value="Cyclin-dependent kinase, regulatory subunit"/>
    <property type="match status" value="1"/>
</dbReference>
<keyword evidence="1" id="KW-0131">Cell cycle</keyword>
<keyword evidence="3" id="KW-1185">Reference proteome</keyword>
<sequence>MGQIPYSEKYFDDSFEYRHVVLPPEVVMLLPRNRLLSKVLLFLSHNLSLLWHVIFKYTFCLVVSQLLTLSLQCSFQPFSSTHHVLSKCLSKCLTVFLLNCNV</sequence>
<evidence type="ECO:0000256" key="1">
    <source>
        <dbReference type="RuleBase" id="RU311113"/>
    </source>
</evidence>
<name>A0ABR2N1W0_9ASPA</name>
<comment type="function">
    <text evidence="1">Binds to the catalytic subunit of the cyclin dependent kinases and is essential for their biological function.</text>
</comment>
<keyword evidence="1" id="KW-0132">Cell division</keyword>
<comment type="similarity">
    <text evidence="1">Belongs to the CKS family.</text>
</comment>
<proteinExistence type="inferred from homology"/>
<dbReference type="SMART" id="SM01084">
    <property type="entry name" value="CKS"/>
    <property type="match status" value="1"/>
</dbReference>
<accession>A0ABR2N1W0</accession>
<dbReference type="SUPFAM" id="SSF55637">
    <property type="entry name" value="Cell cycle regulatory proteins"/>
    <property type="match status" value="1"/>
</dbReference>
<protein>
    <recommendedName>
        <fullName evidence="1">Cyclin-dependent kinases regulatory subunit</fullName>
    </recommendedName>
</protein>
<evidence type="ECO:0000313" key="3">
    <source>
        <dbReference type="Proteomes" id="UP001412067"/>
    </source>
</evidence>
<dbReference type="InterPro" id="IPR000789">
    <property type="entry name" value="Cyclin-dep_kinase_reg-sub"/>
</dbReference>
<comment type="caution">
    <text evidence="2">The sequence shown here is derived from an EMBL/GenBank/DDBJ whole genome shotgun (WGS) entry which is preliminary data.</text>
</comment>
<dbReference type="Proteomes" id="UP001412067">
    <property type="component" value="Unassembled WGS sequence"/>
</dbReference>